<reference evidence="2 3" key="1">
    <citation type="submission" date="2019-12" db="EMBL/GenBank/DDBJ databases">
        <title>Alteromonas phage V22 represents a new genus of marine bacteriophages that requires a novel tail fiber chaperone for host recognition.</title>
        <authorList>
            <person name="Gonzalez-Serrano R."/>
            <person name="Dunne M."/>
            <person name="Rosselli R."/>
            <person name="Martin-Cuadrado A.-B."/>
            <person name="Grosboillot V."/>
            <person name="Zinsli L."/>
            <person name="Roda-Garcia J.J."/>
            <person name="Loessner M.J."/>
            <person name="Rodriguez-Valera F."/>
        </authorList>
    </citation>
    <scope>NUCLEOTIDE SEQUENCE [LARGE SCALE GENOMIC DNA]</scope>
</reference>
<name>A0A6C0R0K1_9CAUD</name>
<keyword evidence="1" id="KW-0812">Transmembrane</keyword>
<protein>
    <submittedName>
        <fullName evidence="2">Uncharacterized protein</fullName>
    </submittedName>
</protein>
<organism evidence="2 3">
    <name type="scientific">Alteromonas phage vB_AmeM_PT11-V22</name>
    <dbReference type="NCBI Taxonomy" id="2704031"/>
    <lineage>
        <taxon>Viruses</taxon>
        <taxon>Duplodnaviria</taxon>
        <taxon>Heunggongvirae</taxon>
        <taxon>Uroviricota</taxon>
        <taxon>Caudoviricetes</taxon>
        <taxon>Myoalterovirus</taxon>
        <taxon>Myoalterovirus PT11V22</taxon>
    </lineage>
</organism>
<dbReference type="EMBL" id="MN877442">
    <property type="protein sequence ID" value="QHZ59801.1"/>
    <property type="molecule type" value="Genomic_DNA"/>
</dbReference>
<evidence type="ECO:0000313" key="3">
    <source>
        <dbReference type="Proteomes" id="UP000479357"/>
    </source>
</evidence>
<dbReference type="RefSeq" id="YP_009855725.1">
    <property type="nucleotide sequence ID" value="NC_048847.1"/>
</dbReference>
<keyword evidence="3" id="KW-1185">Reference proteome</keyword>
<feature type="transmembrane region" description="Helical" evidence="1">
    <location>
        <begin position="7"/>
        <end position="29"/>
    </location>
</feature>
<keyword evidence="1" id="KW-1133">Transmembrane helix</keyword>
<dbReference type="Proteomes" id="UP000479357">
    <property type="component" value="Segment"/>
</dbReference>
<keyword evidence="1" id="KW-0472">Membrane</keyword>
<evidence type="ECO:0000313" key="2">
    <source>
        <dbReference type="EMBL" id="QHZ59801.1"/>
    </source>
</evidence>
<sequence length="116" mass="13649">MEYVINILLEFVPIFIVITMGYLAGLVISKSNRNLLTKIYLLVSFVVLLLLMLGTDNTYKHTTDYNKNLDVKTLEMYQTEKSVEIKDNTRPTISTKERKEYFDEMVKYKKENKPQN</sequence>
<dbReference type="KEGG" id="vg:55626465"/>
<accession>A0A6C0R0K1</accession>
<evidence type="ECO:0000256" key="1">
    <source>
        <dbReference type="SAM" id="Phobius"/>
    </source>
</evidence>
<proteinExistence type="predicted"/>
<dbReference type="GeneID" id="55626465"/>
<feature type="transmembrane region" description="Helical" evidence="1">
    <location>
        <begin position="35"/>
        <end position="53"/>
    </location>
</feature>